<comment type="caution">
    <text evidence="4">The sequence shown here is derived from an EMBL/GenBank/DDBJ whole genome shotgun (WGS) entry which is preliminary data.</text>
</comment>
<organism evidence="4 5">
    <name type="scientific">Moniliophthora roreri (strain MCA 2997)</name>
    <name type="common">Cocoa frosty pod rot fungus</name>
    <name type="synonym">Crinipellis roreri</name>
    <dbReference type="NCBI Taxonomy" id="1381753"/>
    <lineage>
        <taxon>Eukaryota</taxon>
        <taxon>Fungi</taxon>
        <taxon>Dikarya</taxon>
        <taxon>Basidiomycota</taxon>
        <taxon>Agaricomycotina</taxon>
        <taxon>Agaricomycetes</taxon>
        <taxon>Agaricomycetidae</taxon>
        <taxon>Agaricales</taxon>
        <taxon>Marasmiineae</taxon>
        <taxon>Marasmiaceae</taxon>
        <taxon>Moniliophthora</taxon>
    </lineage>
</organism>
<dbReference type="Pfam" id="PF00857">
    <property type="entry name" value="Isochorismatase"/>
    <property type="match status" value="1"/>
</dbReference>
<accession>V2Z1U8</accession>
<name>V2Z1U8_MONRO</name>
<dbReference type="InterPro" id="IPR036380">
    <property type="entry name" value="Isochorismatase-like_sf"/>
</dbReference>
<dbReference type="GO" id="GO:0016787">
    <property type="term" value="F:hydrolase activity"/>
    <property type="evidence" value="ECO:0007669"/>
    <property type="project" value="UniProtKB-KW"/>
</dbReference>
<proteinExistence type="inferred from homology"/>
<dbReference type="AlphaFoldDB" id="V2Z1U8"/>
<gene>
    <name evidence="4" type="ORF">Moror_17226</name>
</gene>
<dbReference type="PANTHER" id="PTHR43540">
    <property type="entry name" value="PEROXYUREIDOACRYLATE/UREIDOACRYLATE AMIDOHYDROLASE-RELATED"/>
    <property type="match status" value="1"/>
</dbReference>
<evidence type="ECO:0000256" key="2">
    <source>
        <dbReference type="ARBA" id="ARBA00022801"/>
    </source>
</evidence>
<dbReference type="STRING" id="1381753.V2Z1U8"/>
<dbReference type="OrthoDB" id="167809at2759"/>
<evidence type="ECO:0000259" key="3">
    <source>
        <dbReference type="Pfam" id="PF00857"/>
    </source>
</evidence>
<evidence type="ECO:0000313" key="4">
    <source>
        <dbReference type="EMBL" id="ESK97944.1"/>
    </source>
</evidence>
<comment type="similarity">
    <text evidence="1">Belongs to the isochorismatase family.</text>
</comment>
<reference evidence="4 5" key="1">
    <citation type="journal article" date="2014" name="BMC Genomics">
        <title>Genome and secretome analysis of the hemibiotrophic fungal pathogen, Moniliophthora roreri, which causes frosty pod rot disease of cacao: mechanisms of the biotrophic and necrotrophic phases.</title>
        <authorList>
            <person name="Meinhardt L.W."/>
            <person name="Costa G.G.L."/>
            <person name="Thomazella D.P.T."/>
            <person name="Teixeira P.J.P.L."/>
            <person name="Carazzolle M.F."/>
            <person name="Schuster S.C."/>
            <person name="Carlson J.E."/>
            <person name="Guiltinan M.J."/>
            <person name="Mieczkowski P."/>
            <person name="Farmer A."/>
            <person name="Ramaraj T."/>
            <person name="Crozier J."/>
            <person name="Davis R.E."/>
            <person name="Shao J."/>
            <person name="Melnick R.L."/>
            <person name="Pereira G.A.G."/>
            <person name="Bailey B.A."/>
        </authorList>
    </citation>
    <scope>NUCLEOTIDE SEQUENCE [LARGE SCALE GENOMIC DNA]</scope>
    <source>
        <strain evidence="4 5">MCA 2997</strain>
    </source>
</reference>
<keyword evidence="5" id="KW-1185">Reference proteome</keyword>
<dbReference type="PANTHER" id="PTHR43540:SF9">
    <property type="entry name" value="FAMILY HYDROLASE, PUTATIVE (AFU_ORTHOLOGUE AFUA_2G08700)-RELATED"/>
    <property type="match status" value="1"/>
</dbReference>
<dbReference type="InterPro" id="IPR000868">
    <property type="entry name" value="Isochorismatase-like_dom"/>
</dbReference>
<dbReference type="Proteomes" id="UP000017559">
    <property type="component" value="Unassembled WGS sequence"/>
</dbReference>
<keyword evidence="2 4" id="KW-0378">Hydrolase</keyword>
<dbReference type="CDD" id="cd00431">
    <property type="entry name" value="cysteine_hydrolases"/>
    <property type="match status" value="1"/>
</dbReference>
<evidence type="ECO:0000256" key="1">
    <source>
        <dbReference type="ARBA" id="ARBA00006336"/>
    </source>
</evidence>
<feature type="domain" description="Isochorismatase-like" evidence="3">
    <location>
        <begin position="94"/>
        <end position="297"/>
    </location>
</feature>
<dbReference type="KEGG" id="mrr:Moror_17226"/>
<dbReference type="SUPFAM" id="SSF52499">
    <property type="entry name" value="Isochorismatase-like hydrolases"/>
    <property type="match status" value="1"/>
</dbReference>
<evidence type="ECO:0000313" key="5">
    <source>
        <dbReference type="Proteomes" id="UP000017559"/>
    </source>
</evidence>
<protein>
    <submittedName>
        <fullName evidence="4">Isochorismatase hydrolase</fullName>
    </submittedName>
</protein>
<dbReference type="HOGENOM" id="CLU_068979_0_0_1"/>
<dbReference type="InterPro" id="IPR050272">
    <property type="entry name" value="Isochorismatase-like_hydrls"/>
</dbReference>
<dbReference type="Gene3D" id="3.40.50.850">
    <property type="entry name" value="Isochorismatase-like"/>
    <property type="match status" value="1"/>
</dbReference>
<sequence length="304" mass="33153">MAANTPFHDTPILGMVSRPPVESAIEFGGNGAFWVEYPSGLVDLTRKHHLGDRSAALGPVVESKSNPEPPAKANNELDIAVDGGRTLRVDKNAAALVVIDMQNFFLHPDLRDHPTGLKCVDPLLRVVPSLREKGVKILWVNWGLTDAELKSIPPSLVRGFRKPNPGIRAGGFGSELPGDFGRLLMRGEKNSDLYGPLQDEYLKGLKAGTDFWIHKNRMSALWDRTALDLFLLEHGITTLLFAGVNSDQCVLGTLIDAYYRGYDCILLEDANATTSPAGGFENVIYNAGNSYGFVTDTNRVIAAH</sequence>
<dbReference type="EMBL" id="AWSO01000015">
    <property type="protein sequence ID" value="ESK97944.1"/>
    <property type="molecule type" value="Genomic_DNA"/>
</dbReference>